<dbReference type="FunFam" id="3.60.15.10:FF:000019">
    <property type="entry name" value="Hydroxyacylglutathione hydrolase, mitochondrial"/>
    <property type="match status" value="1"/>
</dbReference>
<keyword evidence="6" id="KW-0479">Metal-binding</keyword>
<accession>A0A3M7T788</accession>
<dbReference type="HAMAP" id="MF_01374">
    <property type="entry name" value="Glyoxalase_2"/>
    <property type="match status" value="1"/>
</dbReference>
<evidence type="ECO:0000256" key="5">
    <source>
        <dbReference type="ARBA" id="ARBA00011917"/>
    </source>
</evidence>
<dbReference type="EMBL" id="REGN01000175">
    <property type="protein sequence ID" value="RNA43789.1"/>
    <property type="molecule type" value="Genomic_DNA"/>
</dbReference>
<sequence length="286" mass="32497">MNFLKLSKNFLFIVNPSKTTRYFSKMKIFPIEALSDNYMYLLVDEKSKECCAIDPVEPKKIIEQVEKLGLKLTKVLTTHHHWDHADGNPELLSKLPHPIPVYGGDDRIPALSKKIGDNDTISLSESLNIKCIFTPCHTTGHICYFVTNLNDPGQSPVVFTGDTLFLSGCGRFFEGNAEQMYQNLVAKLGKLPPETKVYCGHEYSVSNLKYALHVEADNKLAEKKLEWALKQREANLPTIPSTIEEELAFNPFMRVTNEKIQSKYKVNDPISCMAALRKEKDTWKPK</sequence>
<dbReference type="Gene3D" id="3.60.15.10">
    <property type="entry name" value="Ribonuclease Z/Hydroxyacylglutathione hydrolase-like"/>
    <property type="match status" value="1"/>
</dbReference>
<dbReference type="CDD" id="cd07723">
    <property type="entry name" value="hydroxyacylglutathione_hydrolase_MBL-fold"/>
    <property type="match status" value="1"/>
</dbReference>
<evidence type="ECO:0000256" key="3">
    <source>
        <dbReference type="ARBA" id="ARBA00004963"/>
    </source>
</evidence>
<dbReference type="EC" id="3.1.2.6" evidence="5"/>
<evidence type="ECO:0000256" key="4">
    <source>
        <dbReference type="ARBA" id="ARBA00006759"/>
    </source>
</evidence>
<evidence type="ECO:0000256" key="1">
    <source>
        <dbReference type="ARBA" id="ARBA00001623"/>
    </source>
</evidence>
<dbReference type="InterPro" id="IPR032282">
    <property type="entry name" value="HAGH_C"/>
</dbReference>
<dbReference type="InterPro" id="IPR035680">
    <property type="entry name" value="Clx_II_MBL"/>
</dbReference>
<dbReference type="PANTHER" id="PTHR11935">
    <property type="entry name" value="BETA LACTAMASE DOMAIN"/>
    <property type="match status" value="1"/>
</dbReference>
<dbReference type="OrthoDB" id="515692at2759"/>
<feature type="domain" description="Metallo-beta-lactamase" evidence="10">
    <location>
        <begin position="36"/>
        <end position="201"/>
    </location>
</feature>
<evidence type="ECO:0000313" key="12">
    <source>
        <dbReference type="Proteomes" id="UP000276133"/>
    </source>
</evidence>
<dbReference type="InterPro" id="IPR001279">
    <property type="entry name" value="Metallo-B-lactamas"/>
</dbReference>
<keyword evidence="7 11" id="KW-0378">Hydrolase</keyword>
<dbReference type="AlphaFoldDB" id="A0A3M7T788"/>
<evidence type="ECO:0000256" key="6">
    <source>
        <dbReference type="ARBA" id="ARBA00022723"/>
    </source>
</evidence>
<dbReference type="SMART" id="SM00849">
    <property type="entry name" value="Lactamase_B"/>
    <property type="match status" value="1"/>
</dbReference>
<dbReference type="Proteomes" id="UP000276133">
    <property type="component" value="Unassembled WGS sequence"/>
</dbReference>
<evidence type="ECO:0000259" key="10">
    <source>
        <dbReference type="SMART" id="SM00849"/>
    </source>
</evidence>
<evidence type="ECO:0000256" key="7">
    <source>
        <dbReference type="ARBA" id="ARBA00022801"/>
    </source>
</evidence>
<evidence type="ECO:0000256" key="8">
    <source>
        <dbReference type="ARBA" id="ARBA00022833"/>
    </source>
</evidence>
<comment type="caution">
    <text evidence="11">The sequence shown here is derived from an EMBL/GenBank/DDBJ whole genome shotgun (WGS) entry which is preliminary data.</text>
</comment>
<dbReference type="PANTHER" id="PTHR11935:SF94">
    <property type="entry name" value="TENZING NORGAY, ISOFORM C"/>
    <property type="match status" value="1"/>
</dbReference>
<evidence type="ECO:0000256" key="9">
    <source>
        <dbReference type="ARBA" id="ARBA00031044"/>
    </source>
</evidence>
<comment type="pathway">
    <text evidence="3">Secondary metabolite metabolism; methylglyoxal degradation; (R)-lactate from methylglyoxal: step 2/2.</text>
</comment>
<dbReference type="InterPro" id="IPR017782">
    <property type="entry name" value="Hydroxyacylglutathione_Hdrlase"/>
</dbReference>
<proteinExistence type="inferred from homology"/>
<comment type="similarity">
    <text evidence="4">Belongs to the metallo-beta-lactamase superfamily. Glyoxalase II family.</text>
</comment>
<organism evidence="11 12">
    <name type="scientific">Brachionus plicatilis</name>
    <name type="common">Marine rotifer</name>
    <name type="synonym">Brachionus muelleri</name>
    <dbReference type="NCBI Taxonomy" id="10195"/>
    <lineage>
        <taxon>Eukaryota</taxon>
        <taxon>Metazoa</taxon>
        <taxon>Spiralia</taxon>
        <taxon>Gnathifera</taxon>
        <taxon>Rotifera</taxon>
        <taxon>Eurotatoria</taxon>
        <taxon>Monogononta</taxon>
        <taxon>Pseudotrocha</taxon>
        <taxon>Ploima</taxon>
        <taxon>Brachionidae</taxon>
        <taxon>Brachionus</taxon>
    </lineage>
</organism>
<dbReference type="Pfam" id="PF16123">
    <property type="entry name" value="HAGH_C"/>
    <property type="match status" value="1"/>
</dbReference>
<dbReference type="NCBIfam" id="TIGR03413">
    <property type="entry name" value="GSH_gloB"/>
    <property type="match status" value="1"/>
</dbReference>
<name>A0A3M7T788_BRAPC</name>
<dbReference type="GO" id="GO:0019243">
    <property type="term" value="P:methylglyoxal catabolic process to D-lactate via S-lactoyl-glutathione"/>
    <property type="evidence" value="ECO:0007669"/>
    <property type="project" value="InterPro"/>
</dbReference>
<comment type="catalytic activity">
    <reaction evidence="1">
        <text>an S-(2-hydroxyacyl)glutathione + H2O = a 2-hydroxy carboxylate + glutathione + H(+)</text>
        <dbReference type="Rhea" id="RHEA:21864"/>
        <dbReference type="ChEBI" id="CHEBI:15377"/>
        <dbReference type="ChEBI" id="CHEBI:15378"/>
        <dbReference type="ChEBI" id="CHEBI:57925"/>
        <dbReference type="ChEBI" id="CHEBI:58896"/>
        <dbReference type="ChEBI" id="CHEBI:71261"/>
        <dbReference type="EC" id="3.1.2.6"/>
    </reaction>
</comment>
<dbReference type="GO" id="GO:0004416">
    <property type="term" value="F:hydroxyacylglutathione hydrolase activity"/>
    <property type="evidence" value="ECO:0007669"/>
    <property type="project" value="UniProtKB-EC"/>
</dbReference>
<gene>
    <name evidence="11" type="ORF">BpHYR1_014726</name>
</gene>
<dbReference type="InterPro" id="IPR036866">
    <property type="entry name" value="RibonucZ/Hydroxyglut_hydro"/>
</dbReference>
<comment type="cofactor">
    <cofactor evidence="2">
        <name>Zn(2+)</name>
        <dbReference type="ChEBI" id="CHEBI:29105"/>
    </cofactor>
</comment>
<dbReference type="Pfam" id="PF00753">
    <property type="entry name" value="Lactamase_B"/>
    <property type="match status" value="1"/>
</dbReference>
<dbReference type="GO" id="GO:0046872">
    <property type="term" value="F:metal ion binding"/>
    <property type="evidence" value="ECO:0007669"/>
    <property type="project" value="UniProtKB-KW"/>
</dbReference>
<keyword evidence="8" id="KW-0862">Zinc</keyword>
<evidence type="ECO:0000256" key="2">
    <source>
        <dbReference type="ARBA" id="ARBA00001947"/>
    </source>
</evidence>
<dbReference type="STRING" id="10195.A0A3M7T788"/>
<dbReference type="SUPFAM" id="SSF56281">
    <property type="entry name" value="Metallo-hydrolase/oxidoreductase"/>
    <property type="match status" value="1"/>
</dbReference>
<keyword evidence="12" id="KW-1185">Reference proteome</keyword>
<reference evidence="11 12" key="1">
    <citation type="journal article" date="2018" name="Sci. Rep.">
        <title>Genomic signatures of local adaptation to the degree of environmental predictability in rotifers.</title>
        <authorList>
            <person name="Franch-Gras L."/>
            <person name="Hahn C."/>
            <person name="Garcia-Roger E.M."/>
            <person name="Carmona M.J."/>
            <person name="Serra M."/>
            <person name="Gomez A."/>
        </authorList>
    </citation>
    <scope>NUCLEOTIDE SEQUENCE [LARGE SCALE GENOMIC DNA]</scope>
    <source>
        <strain evidence="11">HYR1</strain>
    </source>
</reference>
<protein>
    <recommendedName>
        <fullName evidence="5">hydroxyacylglutathione hydrolase</fullName>
        <ecNumber evidence="5">3.1.2.6</ecNumber>
    </recommendedName>
    <alternativeName>
        <fullName evidence="9">Glyoxalase II</fullName>
    </alternativeName>
</protein>
<evidence type="ECO:0000313" key="11">
    <source>
        <dbReference type="EMBL" id="RNA43789.1"/>
    </source>
</evidence>
<dbReference type="PIRSF" id="PIRSF005457">
    <property type="entry name" value="Glx"/>
    <property type="match status" value="1"/>
</dbReference>